<dbReference type="RefSeq" id="WP_307344678.1">
    <property type="nucleotide sequence ID" value="NZ_JAUSVS010000001.1"/>
</dbReference>
<keyword evidence="11" id="KW-0966">Cell projection</keyword>
<accession>A0ABU0IK81</accession>
<keyword evidence="7 10" id="KW-0472">Membrane</keyword>
<evidence type="ECO:0000256" key="3">
    <source>
        <dbReference type="ARBA" id="ARBA00021717"/>
    </source>
</evidence>
<dbReference type="InterPro" id="IPR006303">
    <property type="entry name" value="FliR"/>
</dbReference>
<evidence type="ECO:0000256" key="6">
    <source>
        <dbReference type="ARBA" id="ARBA00022989"/>
    </source>
</evidence>
<feature type="transmembrane region" description="Helical" evidence="10">
    <location>
        <begin position="39"/>
        <end position="56"/>
    </location>
</feature>
<evidence type="ECO:0000256" key="4">
    <source>
        <dbReference type="ARBA" id="ARBA00022475"/>
    </source>
</evidence>
<evidence type="ECO:0000256" key="7">
    <source>
        <dbReference type="ARBA" id="ARBA00023136"/>
    </source>
</evidence>
<gene>
    <name evidence="11" type="ORF">QO010_000145</name>
</gene>
<dbReference type="EMBL" id="JAUSVS010000001">
    <property type="protein sequence ID" value="MDQ0462397.1"/>
    <property type="molecule type" value="Genomic_DNA"/>
</dbReference>
<evidence type="ECO:0000256" key="8">
    <source>
        <dbReference type="ARBA" id="ARBA00023143"/>
    </source>
</evidence>
<evidence type="ECO:0000256" key="2">
    <source>
        <dbReference type="ARBA" id="ARBA00009772"/>
    </source>
</evidence>
<dbReference type="Proteomes" id="UP001228905">
    <property type="component" value="Unassembled WGS sequence"/>
</dbReference>
<feature type="transmembrane region" description="Helical" evidence="10">
    <location>
        <begin position="218"/>
        <end position="239"/>
    </location>
</feature>
<sequence length="253" mass="26186">MEAYATAAQVYAAGLVFARVGALVMLIPGLGDPVVPPRIRLSFALVFAFILAPLVSKGLAVPSTVGGMGGQVIQEVLIGLMIGAILRMTMSALAVAGEVVSIQTTLSFAQTANPAMGQSGAALGSFLGLLGVVLIMTTDLHHLFLGAVFNSYELFPFGRAVPVNDATTLAVQTFSGSFSLGVQLAAPIIVFSLVFNIATGLVGRVMPAFQIYFVSSPLAVILGLSLFAITLGGVGMVWMDHARDVVAVFGARR</sequence>
<keyword evidence="11" id="KW-0282">Flagellum</keyword>
<organism evidence="11 12">
    <name type="scientific">Caulobacter ginsengisoli</name>
    <dbReference type="NCBI Taxonomy" id="400775"/>
    <lineage>
        <taxon>Bacteria</taxon>
        <taxon>Pseudomonadati</taxon>
        <taxon>Pseudomonadota</taxon>
        <taxon>Alphaproteobacteria</taxon>
        <taxon>Caulobacterales</taxon>
        <taxon>Caulobacteraceae</taxon>
        <taxon>Caulobacter</taxon>
    </lineage>
</organism>
<keyword evidence="11" id="KW-0969">Cilium</keyword>
<evidence type="ECO:0000256" key="5">
    <source>
        <dbReference type="ARBA" id="ARBA00022692"/>
    </source>
</evidence>
<keyword evidence="5 10" id="KW-0812">Transmembrane</keyword>
<reference evidence="11 12" key="1">
    <citation type="submission" date="2023-07" db="EMBL/GenBank/DDBJ databases">
        <title>Genomic Encyclopedia of Type Strains, Phase IV (KMG-IV): sequencing the most valuable type-strain genomes for metagenomic binning, comparative biology and taxonomic classification.</title>
        <authorList>
            <person name="Goeker M."/>
        </authorList>
    </citation>
    <scope>NUCLEOTIDE SEQUENCE [LARGE SCALE GENOMIC DNA]</scope>
    <source>
        <strain evidence="11 12">DSM 18695</strain>
    </source>
</reference>
<dbReference type="InterPro" id="IPR002010">
    <property type="entry name" value="T3SS_IM_R"/>
</dbReference>
<comment type="function">
    <text evidence="1 10">Role in flagellar biosynthesis.</text>
</comment>
<evidence type="ECO:0000256" key="9">
    <source>
        <dbReference type="NCBIfam" id="TIGR01400"/>
    </source>
</evidence>
<dbReference type="PANTHER" id="PTHR30065">
    <property type="entry name" value="FLAGELLAR BIOSYNTHETIC PROTEIN FLIR"/>
    <property type="match status" value="1"/>
</dbReference>
<keyword evidence="6 10" id="KW-1133">Transmembrane helix</keyword>
<feature type="transmembrane region" description="Helical" evidence="10">
    <location>
        <begin position="6"/>
        <end position="27"/>
    </location>
</feature>
<dbReference type="NCBIfam" id="TIGR01400">
    <property type="entry name" value="fliR"/>
    <property type="match status" value="1"/>
</dbReference>
<evidence type="ECO:0000313" key="11">
    <source>
        <dbReference type="EMBL" id="MDQ0462397.1"/>
    </source>
</evidence>
<comment type="subcellular location">
    <subcellularLocation>
        <location evidence="10">Cell membrane</location>
        <topology evidence="10">Multi-pass membrane protein</topology>
    </subcellularLocation>
    <subcellularLocation>
        <location evidence="10">Bacterial flagellum basal body</location>
    </subcellularLocation>
</comment>
<keyword evidence="4 10" id="KW-1003">Cell membrane</keyword>
<dbReference type="Pfam" id="PF01311">
    <property type="entry name" value="Bac_export_1"/>
    <property type="match status" value="1"/>
</dbReference>
<comment type="caution">
    <text evidence="11">The sequence shown here is derived from an EMBL/GenBank/DDBJ whole genome shotgun (WGS) entry which is preliminary data.</text>
</comment>
<name>A0ABU0IK81_9CAUL</name>
<dbReference type="PRINTS" id="PR00953">
    <property type="entry name" value="TYPE3IMRPROT"/>
</dbReference>
<evidence type="ECO:0000256" key="1">
    <source>
        <dbReference type="ARBA" id="ARBA00002578"/>
    </source>
</evidence>
<feature type="transmembrane region" description="Helical" evidence="10">
    <location>
        <begin position="184"/>
        <end position="206"/>
    </location>
</feature>
<keyword evidence="12" id="KW-1185">Reference proteome</keyword>
<evidence type="ECO:0000313" key="12">
    <source>
        <dbReference type="Proteomes" id="UP001228905"/>
    </source>
</evidence>
<proteinExistence type="inferred from homology"/>
<feature type="transmembrane region" description="Helical" evidence="10">
    <location>
        <begin position="76"/>
        <end position="100"/>
    </location>
</feature>
<dbReference type="PANTHER" id="PTHR30065:SF8">
    <property type="entry name" value="FLAGELLAR BIOSYNTHETIC PROTEIN FLIR"/>
    <property type="match status" value="1"/>
</dbReference>
<comment type="similarity">
    <text evidence="2 10">Belongs to the FliR/MopE/SpaR family.</text>
</comment>
<keyword evidence="8 10" id="KW-0975">Bacterial flagellum</keyword>
<protein>
    <recommendedName>
        <fullName evidence="3 9">Flagellar biosynthetic protein FliR</fullName>
    </recommendedName>
</protein>
<evidence type="ECO:0000256" key="10">
    <source>
        <dbReference type="RuleBase" id="RU362071"/>
    </source>
</evidence>
<feature type="transmembrane region" description="Helical" evidence="10">
    <location>
        <begin position="121"/>
        <end position="144"/>
    </location>
</feature>